<evidence type="ECO:0000259" key="9">
    <source>
        <dbReference type="Pfam" id="PF01529"/>
    </source>
</evidence>
<dbReference type="GO" id="GO:0006612">
    <property type="term" value="P:protein targeting to membrane"/>
    <property type="evidence" value="ECO:0007669"/>
    <property type="project" value="TreeGrafter"/>
</dbReference>
<dbReference type="EMBL" id="CAICTM010000347">
    <property type="protein sequence ID" value="CAB9508468.1"/>
    <property type="molecule type" value="Genomic_DNA"/>
</dbReference>
<feature type="region of interest" description="Disordered" evidence="8">
    <location>
        <begin position="306"/>
        <end position="331"/>
    </location>
</feature>
<evidence type="ECO:0000256" key="6">
    <source>
        <dbReference type="ARBA" id="ARBA00023315"/>
    </source>
</evidence>
<dbReference type="OrthoDB" id="5977743at2759"/>
<comment type="subcellular location">
    <subcellularLocation>
        <location evidence="1">Membrane</location>
        <topology evidence="1">Multi-pass membrane protein</topology>
    </subcellularLocation>
</comment>
<feature type="transmembrane region" description="Helical" evidence="7">
    <location>
        <begin position="117"/>
        <end position="136"/>
    </location>
</feature>
<dbReference type="InterPro" id="IPR039859">
    <property type="entry name" value="PFA4/ZDH16/20/ERF2-like"/>
</dbReference>
<keyword evidence="4 7" id="KW-1133">Transmembrane helix</keyword>
<evidence type="ECO:0000313" key="11">
    <source>
        <dbReference type="Proteomes" id="UP001153069"/>
    </source>
</evidence>
<dbReference type="GO" id="GO:0005794">
    <property type="term" value="C:Golgi apparatus"/>
    <property type="evidence" value="ECO:0007669"/>
    <property type="project" value="TreeGrafter"/>
</dbReference>
<feature type="transmembrane region" description="Helical" evidence="7">
    <location>
        <begin position="255"/>
        <end position="276"/>
    </location>
</feature>
<feature type="domain" description="Palmitoyltransferase DHHC" evidence="9">
    <location>
        <begin position="166"/>
        <end position="297"/>
    </location>
</feature>
<sequence length="361" mass="40589">MDATVGSSGVSVVGDVYEDACDLGQFFLNPCWYVFVKVEKLLKERSQRHQSSDGTSGSSSDPSSDNSLDDGGTRTRKTKFLSNIQQIFYLTTFYVCWAVIFSRAYPLIHNSQHVSNYHMAVGYVIFASCVASWIGAKTVGPGSITAETIWKYDNYSYDGILYRATNNTCPTLKIRKLARSKYDRFSQTHVPRFDHYCGWLGNTIGEENYRYFLAFAMIHAVLFTYGAIILLHLLWTSAPHSPNTMDKLVASFWSVDIRVAAVALVCFVLACPVLEYTRFHLTLVKRGQTTNEHYKWKEILQQESLPVRSTEEDTECPPTGDPKDTSGAVGTPQGYYNLGLAGNINEVLFPRSLRGEFNKES</sequence>
<organism evidence="10 11">
    <name type="scientific">Seminavis robusta</name>
    <dbReference type="NCBI Taxonomy" id="568900"/>
    <lineage>
        <taxon>Eukaryota</taxon>
        <taxon>Sar</taxon>
        <taxon>Stramenopiles</taxon>
        <taxon>Ochrophyta</taxon>
        <taxon>Bacillariophyta</taxon>
        <taxon>Bacillariophyceae</taxon>
        <taxon>Bacillariophycidae</taxon>
        <taxon>Naviculales</taxon>
        <taxon>Naviculaceae</taxon>
        <taxon>Seminavis</taxon>
    </lineage>
</organism>
<evidence type="ECO:0000256" key="5">
    <source>
        <dbReference type="ARBA" id="ARBA00023136"/>
    </source>
</evidence>
<feature type="transmembrane region" description="Helical" evidence="7">
    <location>
        <begin position="87"/>
        <end position="105"/>
    </location>
</feature>
<evidence type="ECO:0000256" key="7">
    <source>
        <dbReference type="RuleBase" id="RU079119"/>
    </source>
</evidence>
<dbReference type="PROSITE" id="PS50216">
    <property type="entry name" value="DHHC"/>
    <property type="match status" value="1"/>
</dbReference>
<dbReference type="InterPro" id="IPR001594">
    <property type="entry name" value="Palmitoyltrfase_DHHC"/>
</dbReference>
<evidence type="ECO:0000313" key="10">
    <source>
        <dbReference type="EMBL" id="CAB9508468.1"/>
    </source>
</evidence>
<keyword evidence="11" id="KW-1185">Reference proteome</keyword>
<comment type="catalytic activity">
    <reaction evidence="7">
        <text>L-cysteinyl-[protein] + hexadecanoyl-CoA = S-hexadecanoyl-L-cysteinyl-[protein] + CoA</text>
        <dbReference type="Rhea" id="RHEA:36683"/>
        <dbReference type="Rhea" id="RHEA-COMP:10131"/>
        <dbReference type="Rhea" id="RHEA-COMP:11032"/>
        <dbReference type="ChEBI" id="CHEBI:29950"/>
        <dbReference type="ChEBI" id="CHEBI:57287"/>
        <dbReference type="ChEBI" id="CHEBI:57379"/>
        <dbReference type="ChEBI" id="CHEBI:74151"/>
        <dbReference type="EC" id="2.3.1.225"/>
    </reaction>
</comment>
<feature type="region of interest" description="Disordered" evidence="8">
    <location>
        <begin position="47"/>
        <end position="72"/>
    </location>
</feature>
<evidence type="ECO:0000256" key="4">
    <source>
        <dbReference type="ARBA" id="ARBA00022989"/>
    </source>
</evidence>
<protein>
    <recommendedName>
        <fullName evidence="7">Palmitoyltransferase</fullName>
        <ecNumber evidence="7">2.3.1.225</ecNumber>
    </recommendedName>
</protein>
<reference evidence="10" key="1">
    <citation type="submission" date="2020-06" db="EMBL/GenBank/DDBJ databases">
        <authorList>
            <consortium name="Plant Systems Biology data submission"/>
        </authorList>
    </citation>
    <scope>NUCLEOTIDE SEQUENCE</scope>
    <source>
        <strain evidence="10">D6</strain>
    </source>
</reference>
<accession>A0A9N8HFG2</accession>
<evidence type="ECO:0000256" key="2">
    <source>
        <dbReference type="ARBA" id="ARBA00022679"/>
    </source>
</evidence>
<evidence type="ECO:0000256" key="8">
    <source>
        <dbReference type="SAM" id="MobiDB-lite"/>
    </source>
</evidence>
<dbReference type="AlphaFoldDB" id="A0A9N8HFG2"/>
<dbReference type="EC" id="2.3.1.225" evidence="7"/>
<feature type="compositionally biased region" description="Low complexity" evidence="8">
    <location>
        <begin position="52"/>
        <end position="70"/>
    </location>
</feature>
<dbReference type="GO" id="GO:0005783">
    <property type="term" value="C:endoplasmic reticulum"/>
    <property type="evidence" value="ECO:0007669"/>
    <property type="project" value="TreeGrafter"/>
</dbReference>
<comment type="similarity">
    <text evidence="7">Belongs to the DHHC palmitoyltransferase family.</text>
</comment>
<keyword evidence="2 7" id="KW-0808">Transferase</keyword>
<feature type="transmembrane region" description="Helical" evidence="7">
    <location>
        <begin position="211"/>
        <end position="235"/>
    </location>
</feature>
<name>A0A9N8HFG2_9STRA</name>
<keyword evidence="3 7" id="KW-0812">Transmembrane</keyword>
<dbReference type="PANTHER" id="PTHR22883:SF445">
    <property type="entry name" value="PALMITOYLTRANSFERASE"/>
    <property type="match status" value="1"/>
</dbReference>
<keyword evidence="6 7" id="KW-0012">Acyltransferase</keyword>
<proteinExistence type="inferred from homology"/>
<dbReference type="GO" id="GO:0019706">
    <property type="term" value="F:protein-cysteine S-palmitoyltransferase activity"/>
    <property type="evidence" value="ECO:0007669"/>
    <property type="project" value="UniProtKB-EC"/>
</dbReference>
<gene>
    <name evidence="10" type="ORF">SEMRO_348_G123250.1</name>
</gene>
<dbReference type="Pfam" id="PF01529">
    <property type="entry name" value="DHHC"/>
    <property type="match status" value="1"/>
</dbReference>
<keyword evidence="5 7" id="KW-0472">Membrane</keyword>
<comment type="caution">
    <text evidence="10">The sequence shown here is derived from an EMBL/GenBank/DDBJ whole genome shotgun (WGS) entry which is preliminary data.</text>
</comment>
<evidence type="ECO:0000256" key="3">
    <source>
        <dbReference type="ARBA" id="ARBA00022692"/>
    </source>
</evidence>
<dbReference type="GO" id="GO:0016020">
    <property type="term" value="C:membrane"/>
    <property type="evidence" value="ECO:0007669"/>
    <property type="project" value="UniProtKB-SubCell"/>
</dbReference>
<dbReference type="PANTHER" id="PTHR22883">
    <property type="entry name" value="ZINC FINGER DHHC DOMAIN CONTAINING PROTEIN"/>
    <property type="match status" value="1"/>
</dbReference>
<dbReference type="Proteomes" id="UP001153069">
    <property type="component" value="Unassembled WGS sequence"/>
</dbReference>
<evidence type="ECO:0000256" key="1">
    <source>
        <dbReference type="ARBA" id="ARBA00004141"/>
    </source>
</evidence>
<comment type="domain">
    <text evidence="7">The DHHC domain is required for palmitoyltransferase activity.</text>
</comment>